<sequence>MAEDFTFSTCYMAYIGNTPYSYPADNADKVETSTAYQTGYHIIPNILWRHYATPKQWFTFTSKYEAYHVHAAEAHVFNMIPMTQQLAIQQTSTFTAFNNCVYGWGYTDKYYETSWYNYFDSTAQSIDSHNLAYKEGQIHKANSDTKIRYILPKYNWQVPHTRTSTDNTWANFQTGGGAGLGVYPTTGKPTGIFWDPLNEPGSIMELRPGKNTMSFHWNCHPCDENKWYNIDGLAEWWPYTTTGPYNVNFQRPQSNVLSRQLDPDRLSTRYQKGTISEAKNNINDYTIPNLYNCPIVPIAWFWQEMKSSIIQDTWQGKTRPDLLYCGTEYEQYHYPPTQWFTKLVPLFDDNGTHIACYANISIKLILHLKVKPRRSAIYAPTWGPFAWPALYSIRTRNMNFQPAMIRYRTGGARRTWQNIAGTPTETDQGDSSDKGHFREDPYLTSTNAAGTGAAGTYVFTQAQTKPEMIVTFNKDSQRVVIERPEPAKRRIERQRSPSPDNMVTSPIFSHVTHM</sequence>
<feature type="region of interest" description="Disordered" evidence="1">
    <location>
        <begin position="420"/>
        <end position="448"/>
    </location>
</feature>
<feature type="compositionally biased region" description="Basic and acidic residues" evidence="1">
    <location>
        <begin position="486"/>
        <end position="495"/>
    </location>
</feature>
<dbReference type="EMBL" id="MT138321">
    <property type="protein sequence ID" value="QKE54982.1"/>
    <property type="molecule type" value="Genomic_DNA"/>
</dbReference>
<feature type="compositionally biased region" description="Polar residues" evidence="1">
    <location>
        <begin position="496"/>
        <end position="507"/>
    </location>
</feature>
<evidence type="ECO:0000256" key="1">
    <source>
        <dbReference type="SAM" id="MobiDB-lite"/>
    </source>
</evidence>
<evidence type="ECO:0000313" key="2">
    <source>
        <dbReference type="EMBL" id="QKE54982.1"/>
    </source>
</evidence>
<organism evidence="2">
    <name type="scientific">Parvoviridae sp</name>
    <dbReference type="NCBI Taxonomy" id="1940570"/>
    <lineage>
        <taxon>Viruses</taxon>
        <taxon>Monodnaviria</taxon>
        <taxon>Shotokuvirae</taxon>
        <taxon>Cossaviricota</taxon>
        <taxon>Quintoviricetes</taxon>
        <taxon>Piccovirales</taxon>
        <taxon>Parvoviridae</taxon>
    </lineage>
</organism>
<proteinExistence type="predicted"/>
<name>A0A7D3UH50_9VIRU</name>
<feature type="region of interest" description="Disordered" evidence="1">
    <location>
        <begin position="486"/>
        <end position="514"/>
    </location>
</feature>
<accession>A0A7D3UH50</accession>
<feature type="compositionally biased region" description="Basic and acidic residues" evidence="1">
    <location>
        <begin position="431"/>
        <end position="441"/>
    </location>
</feature>
<protein>
    <submittedName>
        <fullName evidence="2">Capsid protein</fullName>
    </submittedName>
</protein>
<reference evidence="2" key="1">
    <citation type="submission" date="2020-01" db="EMBL/GenBank/DDBJ databases">
        <title>Viral genomes from wild and zoo birds in China.</title>
        <authorList>
            <person name="Dai Z."/>
            <person name="Shan L.T."/>
            <person name="Yang X.S."/>
        </authorList>
    </citation>
    <scope>NUCLEOTIDE SEQUENCE</scope>
    <source>
        <strain evidence="2">Zftegr01par1</strain>
    </source>
</reference>